<dbReference type="Proteomes" id="UP000199664">
    <property type="component" value="Unassembled WGS sequence"/>
</dbReference>
<dbReference type="AlphaFoldDB" id="A0A1H7FXQ9"/>
<name>A0A1H7FXQ9_9HYPH</name>
<accession>A0A1H7FXQ9</accession>
<keyword evidence="2" id="KW-1185">Reference proteome</keyword>
<protein>
    <submittedName>
        <fullName evidence="1">Uncharacterized protein</fullName>
    </submittedName>
</protein>
<dbReference type="RefSeq" id="WP_143079621.1">
    <property type="nucleotide sequence ID" value="NZ_FOAN01000001.1"/>
</dbReference>
<sequence length="259" mass="28931">MGRRRSPDRAVAAQERFRLLRVQRFSSDTEKALWHGRSRNTRVAKVLVYMAAIRMPDRPGLPLTANPNVTCKGAEQQFFSASGENQAAHLLPGQILIDNTYPWLFLQGEPARLLQNEFAYVDPIHANYNAADRLAERNGMVEAFAAACRAVLTGTGDPERDVSNAYHRAWVPGALAAIAAAENELRTEPLPPPLTYGTGPEDYGMILNLEERGQAMNDEDTWNSFEQLSMLDYYRVAFDEMPREIEPRAIVAALNALVN</sequence>
<organism evidence="1 2">
    <name type="scientific">Bosea lupini</name>
    <dbReference type="NCBI Taxonomy" id="1036779"/>
    <lineage>
        <taxon>Bacteria</taxon>
        <taxon>Pseudomonadati</taxon>
        <taxon>Pseudomonadota</taxon>
        <taxon>Alphaproteobacteria</taxon>
        <taxon>Hyphomicrobiales</taxon>
        <taxon>Boseaceae</taxon>
        <taxon>Bosea</taxon>
    </lineage>
</organism>
<dbReference type="STRING" id="1036779.SAMN04515666_101153"/>
<dbReference type="EMBL" id="FOAN01000001">
    <property type="protein sequence ID" value="SEK29312.1"/>
    <property type="molecule type" value="Genomic_DNA"/>
</dbReference>
<gene>
    <name evidence="1" type="ORF">SAMN04515666_101153</name>
</gene>
<reference evidence="2" key="1">
    <citation type="submission" date="2016-10" db="EMBL/GenBank/DDBJ databases">
        <authorList>
            <person name="Varghese N."/>
            <person name="Submissions S."/>
        </authorList>
    </citation>
    <scope>NUCLEOTIDE SEQUENCE [LARGE SCALE GENOMIC DNA]</scope>
    <source>
        <strain evidence="2">LMG 26383,CCUG 61248,R- 45681</strain>
    </source>
</reference>
<evidence type="ECO:0000313" key="1">
    <source>
        <dbReference type="EMBL" id="SEK29312.1"/>
    </source>
</evidence>
<proteinExistence type="predicted"/>
<evidence type="ECO:0000313" key="2">
    <source>
        <dbReference type="Proteomes" id="UP000199664"/>
    </source>
</evidence>
<dbReference type="OrthoDB" id="8152581at2"/>